<gene>
    <name evidence="1" type="ORF">HK099_003023</name>
</gene>
<feature type="non-terminal residue" evidence="1">
    <location>
        <position position="298"/>
    </location>
</feature>
<dbReference type="Proteomes" id="UP001211065">
    <property type="component" value="Unassembled WGS sequence"/>
</dbReference>
<name>A0AAD5TSN0_9FUNG</name>
<evidence type="ECO:0000313" key="1">
    <source>
        <dbReference type="EMBL" id="KAJ3199763.1"/>
    </source>
</evidence>
<accession>A0AAD5TSN0</accession>
<comment type="caution">
    <text evidence="1">The sequence shown here is derived from an EMBL/GenBank/DDBJ whole genome shotgun (WGS) entry which is preliminary data.</text>
</comment>
<evidence type="ECO:0000313" key="2">
    <source>
        <dbReference type="Proteomes" id="UP001211065"/>
    </source>
</evidence>
<keyword evidence="2" id="KW-1185">Reference proteome</keyword>
<sequence>MNKLLRSGLNIGSSVQSLLKSLTVKSSNQIQVKPIPDSIAESKTPIITYPWLLSTSKMRQEEPTFWSTIKQRELLYPEIERVQTHHLKKPTYDFPYYFYDDIKEVIEELFLVDLVSGTSECNTMVKSLNNIFAFEFMELKKNNITLEFDFKTEDNIPEFNTRLVQVLCTYGAYPIPPGYVAQVWPTYTLVVPEEELLFKSYDYQKKLQKIAMDEGVYIKVDTQLTFTNGVEFILRDKNGTVFFRDYRKRIDVQFCTPHFTPWDEIYELDSEGNWQLRFKWRVSDIDYLISGVFLEEYG</sequence>
<organism evidence="1 2">
    <name type="scientific">Clydaea vesicula</name>
    <dbReference type="NCBI Taxonomy" id="447962"/>
    <lineage>
        <taxon>Eukaryota</taxon>
        <taxon>Fungi</taxon>
        <taxon>Fungi incertae sedis</taxon>
        <taxon>Chytridiomycota</taxon>
        <taxon>Chytridiomycota incertae sedis</taxon>
        <taxon>Chytridiomycetes</taxon>
        <taxon>Lobulomycetales</taxon>
        <taxon>Lobulomycetaceae</taxon>
        <taxon>Clydaea</taxon>
    </lineage>
</organism>
<dbReference type="AlphaFoldDB" id="A0AAD5TSN0"/>
<reference evidence="1" key="1">
    <citation type="submission" date="2020-05" db="EMBL/GenBank/DDBJ databases">
        <title>Phylogenomic resolution of chytrid fungi.</title>
        <authorList>
            <person name="Stajich J.E."/>
            <person name="Amses K."/>
            <person name="Simmons R."/>
            <person name="Seto K."/>
            <person name="Myers J."/>
            <person name="Bonds A."/>
            <person name="Quandt C.A."/>
            <person name="Barry K."/>
            <person name="Liu P."/>
            <person name="Grigoriev I."/>
            <person name="Longcore J.E."/>
            <person name="James T.Y."/>
        </authorList>
    </citation>
    <scope>NUCLEOTIDE SEQUENCE</scope>
    <source>
        <strain evidence="1">JEL0476</strain>
    </source>
</reference>
<protein>
    <submittedName>
        <fullName evidence="1">Uncharacterized protein</fullName>
    </submittedName>
</protein>
<proteinExistence type="predicted"/>
<dbReference type="EMBL" id="JADGJW010002042">
    <property type="protein sequence ID" value="KAJ3199763.1"/>
    <property type="molecule type" value="Genomic_DNA"/>
</dbReference>